<dbReference type="HAMAP" id="MF_03002">
    <property type="entry name" value="eIF3c"/>
    <property type="match status" value="1"/>
</dbReference>
<keyword evidence="2 4" id="KW-0396">Initiation factor</keyword>
<evidence type="ECO:0000313" key="8">
    <source>
        <dbReference type="EMBL" id="CAD9232312.1"/>
    </source>
</evidence>
<dbReference type="GO" id="GO:0005852">
    <property type="term" value="C:eukaryotic translation initiation factor 3 complex"/>
    <property type="evidence" value="ECO:0007669"/>
    <property type="project" value="UniProtKB-UniRule"/>
</dbReference>
<reference evidence="8" key="1">
    <citation type="submission" date="2021-01" db="EMBL/GenBank/DDBJ databases">
        <authorList>
            <person name="Corre E."/>
            <person name="Pelletier E."/>
            <person name="Niang G."/>
            <person name="Scheremetjew M."/>
            <person name="Finn R."/>
            <person name="Kale V."/>
            <person name="Holt S."/>
            <person name="Cochrane G."/>
            <person name="Meng A."/>
            <person name="Brown T."/>
            <person name="Cohen L."/>
        </authorList>
    </citation>
    <scope>NUCLEOTIDE SEQUENCE</scope>
    <source>
        <strain evidence="8">SAG 36.94</strain>
    </source>
</reference>
<dbReference type="SUPFAM" id="SSF46785">
    <property type="entry name" value="Winged helix' DNA-binding domain"/>
    <property type="match status" value="1"/>
</dbReference>
<evidence type="ECO:0000256" key="2">
    <source>
        <dbReference type="ARBA" id="ARBA00022540"/>
    </source>
</evidence>
<feature type="compositionally biased region" description="Basic and acidic residues" evidence="6">
    <location>
        <begin position="285"/>
        <end position="297"/>
    </location>
</feature>
<dbReference type="PANTHER" id="PTHR13937">
    <property type="entry name" value="EUKARYOTIC TRANSLATION INITATION FACTOR 3, SUBUNIT 8 EIF3S8 -RELATED"/>
    <property type="match status" value="1"/>
</dbReference>
<evidence type="ECO:0000259" key="7">
    <source>
        <dbReference type="PROSITE" id="PS50250"/>
    </source>
</evidence>
<feature type="region of interest" description="Disordered" evidence="6">
    <location>
        <begin position="1"/>
        <end position="55"/>
    </location>
</feature>
<feature type="compositionally biased region" description="Acidic residues" evidence="6">
    <location>
        <begin position="12"/>
        <end position="27"/>
    </location>
</feature>
<dbReference type="PROSITE" id="PS50250">
    <property type="entry name" value="PCI"/>
    <property type="match status" value="1"/>
</dbReference>
<dbReference type="Pfam" id="PF01399">
    <property type="entry name" value="PCI"/>
    <property type="match status" value="1"/>
</dbReference>
<dbReference type="SMART" id="SM00088">
    <property type="entry name" value="PINT"/>
    <property type="match status" value="1"/>
</dbReference>
<organism evidence="8">
    <name type="scientific">Compsopogon caeruleus</name>
    <dbReference type="NCBI Taxonomy" id="31354"/>
    <lineage>
        <taxon>Eukaryota</taxon>
        <taxon>Rhodophyta</taxon>
        <taxon>Compsopogonophyceae</taxon>
        <taxon>Compsopogonales</taxon>
        <taxon>Compsopogonaceae</taxon>
        <taxon>Compsopogon</taxon>
    </lineage>
</organism>
<feature type="coiled-coil region" evidence="5">
    <location>
        <begin position="122"/>
        <end position="168"/>
    </location>
</feature>
<dbReference type="AlphaFoldDB" id="A0A7S1TC81"/>
<dbReference type="GO" id="GO:0016282">
    <property type="term" value="C:eukaryotic 43S preinitiation complex"/>
    <property type="evidence" value="ECO:0007669"/>
    <property type="project" value="UniProtKB-UniRule"/>
</dbReference>
<gene>
    <name evidence="8" type="ORF">CCAE0312_LOCUS4393</name>
</gene>
<feature type="region of interest" description="Disordered" evidence="6">
    <location>
        <begin position="432"/>
        <end position="463"/>
    </location>
</feature>
<dbReference type="Pfam" id="PF05470">
    <property type="entry name" value="eIF-3c_N"/>
    <property type="match status" value="2"/>
</dbReference>
<dbReference type="EMBL" id="HBGH01008030">
    <property type="protein sequence ID" value="CAD9232312.1"/>
    <property type="molecule type" value="Transcribed_RNA"/>
</dbReference>
<feature type="compositionally biased region" description="Low complexity" evidence="6">
    <location>
        <begin position="199"/>
        <end position="218"/>
    </location>
</feature>
<feature type="compositionally biased region" description="Basic and acidic residues" evidence="6">
    <location>
        <begin position="1"/>
        <end position="11"/>
    </location>
</feature>
<feature type="compositionally biased region" description="Basic and acidic residues" evidence="6">
    <location>
        <begin position="269"/>
        <end position="278"/>
    </location>
</feature>
<dbReference type="GO" id="GO:0003743">
    <property type="term" value="F:translation initiation factor activity"/>
    <property type="evidence" value="ECO:0007669"/>
    <property type="project" value="UniProtKB-UniRule"/>
</dbReference>
<keyword evidence="1 4" id="KW-0963">Cytoplasm</keyword>
<evidence type="ECO:0000256" key="4">
    <source>
        <dbReference type="HAMAP-Rule" id="MF_03002"/>
    </source>
</evidence>
<feature type="domain" description="PCI" evidence="7">
    <location>
        <begin position="700"/>
        <end position="875"/>
    </location>
</feature>
<feature type="compositionally biased region" description="Basic and acidic residues" evidence="6">
    <location>
        <begin position="911"/>
        <end position="936"/>
    </location>
</feature>
<accession>A0A7S1TC81</accession>
<feature type="compositionally biased region" description="Acidic residues" evidence="6">
    <location>
        <begin position="247"/>
        <end position="256"/>
    </location>
</feature>
<dbReference type="InterPro" id="IPR027516">
    <property type="entry name" value="EIF3C"/>
</dbReference>
<dbReference type="InterPro" id="IPR000717">
    <property type="entry name" value="PCI_dom"/>
</dbReference>
<name>A0A7S1TC81_9RHOD</name>
<keyword evidence="3 4" id="KW-0648">Protein biosynthesis</keyword>
<dbReference type="InterPro" id="IPR008905">
    <property type="entry name" value="EIF3C_N_dom"/>
</dbReference>
<dbReference type="GO" id="GO:0031369">
    <property type="term" value="F:translation initiation factor binding"/>
    <property type="evidence" value="ECO:0007669"/>
    <property type="project" value="InterPro"/>
</dbReference>
<feature type="region of interest" description="Disordered" evidence="6">
    <location>
        <begin position="911"/>
        <end position="949"/>
    </location>
</feature>
<evidence type="ECO:0000256" key="3">
    <source>
        <dbReference type="ARBA" id="ARBA00022917"/>
    </source>
</evidence>
<feature type="region of interest" description="Disordered" evidence="6">
    <location>
        <begin position="181"/>
        <end position="311"/>
    </location>
</feature>
<protein>
    <recommendedName>
        <fullName evidence="4">Eukaryotic translation initiation factor 3 subunit C</fullName>
        <shortName evidence="4">eIF3c</shortName>
    </recommendedName>
    <alternativeName>
        <fullName evidence="4">Eukaryotic translation initiation factor 3 subunit 8</fullName>
    </alternativeName>
</protein>
<dbReference type="GO" id="GO:0033290">
    <property type="term" value="C:eukaryotic 48S preinitiation complex"/>
    <property type="evidence" value="ECO:0007669"/>
    <property type="project" value="UniProtKB-UniRule"/>
</dbReference>
<comment type="function">
    <text evidence="4">Component of the eukaryotic translation initiation factor 3 (eIF-3) complex, which is involved in protein synthesis of a specialized repertoire of mRNAs and, together with other initiation factors, stimulates binding of mRNA and methionyl-tRNAi to the 40S ribosome. The eIF-3 complex specifically targets and initiates translation of a subset of mRNAs involved in cell proliferation.</text>
</comment>
<evidence type="ECO:0000256" key="1">
    <source>
        <dbReference type="ARBA" id="ARBA00022490"/>
    </source>
</evidence>
<comment type="subcellular location">
    <subcellularLocation>
        <location evidence="4">Cytoplasm</location>
    </subcellularLocation>
</comment>
<comment type="similarity">
    <text evidence="4">Belongs to the eIF-3 subunit C family.</text>
</comment>
<sequence length="949" mass="107836">MQSRFFKRDSDSESETESEQPSSDEEEQKVGGVARPSRFAVSDSDEEDDEKRVVRSTKDRRFDALREIAVRVRNHSKIGDWSALQTEFDMLNKQLDKIRVKDLVTGQLPPVPDLYLAVQVMLEETFDAAQDAKAKLSRKNNKAFNTTRQRVKKNARQYEEELRRYRENGGTGDLRALVEGAGIADDEKGNESSDDDTQSDSSYSSTSGAASDSDSASDANEKPSTQKATKEDEEDSDSDSWGTDGSTSDDDSDSDEGGPAGKSRVSRWLKKDDADERSTRKKIVKDRERKSNVKRELDSDEDDEEGLAGVDEISEKDAKELTLRQVDEKMAELLASRGKRGTDRLGQIRKVELLLRASKSNRQRTELLLHLVSSLFDFTPSHLAYMPRENWKDALNHVSSMLQIAKDHHPRITFASDTDVVVAIQGEKTLANKTNEDAGVETASRSPEELAQEEQDAGGKEDEKECVVRGDIASLVERLDDEMFKAWQNMDAYSATYVERLQDENPFMCLLMEALDYYMKTVNDLSRAARVASRMILHLYYKSSDIMTKLKELFKTDGNEKLQVLIEAPSIQDLAVLVYRYGDDRSKSQTMLCHIYHHALSDRFYAARDLLLMSHLQESITDMDIPMQVLFNRTMAQLGLCAFRLGKPFEAHACLQDLYPASFSGGMRTKELLAQGFVPSRGSEKTPEAEKAEKRRQVPYHMHLNLDLLETAHLVSAMLLEVPNWALNQISGMKRRVISKTFQYYLRSAMKQSFPGPPENTRDHVVTAARCLMKGDWKRCYDFISQMRVWKGITPDVAEATLRKVQDLIKVEGLRTFVVTYSVFYDSMGIADLSERFLMDPSKVHSVISKMIINEEIRASWDQPTRTVVVQRAEPSRLQALALEMAQKCTFLVEQNEKLMDAKIGGLAGKDGEREEWGDRKNRMRRGPRDRYRTGHENSSGYRARHDVY</sequence>
<evidence type="ECO:0000256" key="6">
    <source>
        <dbReference type="SAM" id="MobiDB-lite"/>
    </source>
</evidence>
<dbReference type="GO" id="GO:0001732">
    <property type="term" value="P:formation of cytoplasmic translation initiation complex"/>
    <property type="evidence" value="ECO:0007669"/>
    <property type="project" value="UniProtKB-UniRule"/>
</dbReference>
<dbReference type="GO" id="GO:0003723">
    <property type="term" value="F:RNA binding"/>
    <property type="evidence" value="ECO:0007669"/>
    <property type="project" value="InterPro"/>
</dbReference>
<comment type="subunit">
    <text evidence="4">Component of the eukaryotic translation initiation factor 3 (eIF-3) complex.</text>
</comment>
<keyword evidence="5" id="KW-0175">Coiled coil</keyword>
<proteinExistence type="inferred from homology"/>
<evidence type="ECO:0000256" key="5">
    <source>
        <dbReference type="SAM" id="Coils"/>
    </source>
</evidence>
<dbReference type="InterPro" id="IPR036390">
    <property type="entry name" value="WH_DNA-bd_sf"/>
</dbReference>
<dbReference type="PANTHER" id="PTHR13937:SF0">
    <property type="entry name" value="EUKARYOTIC TRANSLATION INITIATION FACTOR 3 SUBUNIT C-RELATED"/>
    <property type="match status" value="1"/>
</dbReference>